<dbReference type="EMBL" id="PQGA01000007">
    <property type="protein sequence ID" value="POR51219.1"/>
    <property type="molecule type" value="Genomic_DNA"/>
</dbReference>
<gene>
    <name evidence="1" type="ORF">B0G62_107247</name>
</gene>
<organism evidence="1 2">
    <name type="scientific">Paraburkholderia eburnea</name>
    <dbReference type="NCBI Taxonomy" id="1189126"/>
    <lineage>
        <taxon>Bacteria</taxon>
        <taxon>Pseudomonadati</taxon>
        <taxon>Pseudomonadota</taxon>
        <taxon>Betaproteobacteria</taxon>
        <taxon>Burkholderiales</taxon>
        <taxon>Burkholderiaceae</taxon>
        <taxon>Paraburkholderia</taxon>
    </lineage>
</organism>
<keyword evidence="2" id="KW-1185">Reference proteome</keyword>
<dbReference type="RefSeq" id="WP_103705186.1">
    <property type="nucleotide sequence ID" value="NZ_PQGA01000007.1"/>
</dbReference>
<proteinExistence type="predicted"/>
<evidence type="ECO:0008006" key="3">
    <source>
        <dbReference type="Google" id="ProtNLM"/>
    </source>
</evidence>
<dbReference type="AlphaFoldDB" id="A0A2S4M9D8"/>
<protein>
    <recommendedName>
        <fullName evidence="3">Glycosyltransferase involved in cell wall biosynthesis</fullName>
    </recommendedName>
</protein>
<name>A0A2S4M9D8_9BURK</name>
<dbReference type="OrthoDB" id="5137631at2"/>
<sequence>MMMRRLAPGAPRALLSPFTNTTNPYIDLQKQLLRDIGYDVRPLSMRYLLGGGIVDLFRRSNLLMLHWIELRAFIDNGQRVVPRLRGLPVVLLYCALMALSRAKVVYVVHDHAVHNARGVVRAFSVALMSLVRSLADVRIVHDEHYVARFRAQYLPHPLYWDVPGRAARALRGASPAPAFAILGTIEPYKGIAELLAAWPRGHALTIAGRGQAAYVAALHDIARKRDLVGYVTLDARFLSDTEFDTQLDATDVLILPHVAGSMLVSGAFFEAIGRVPVVIARAIPFMRDMAAQFSNVLLFEREDELPGLVRYVTANWPRLAAPEATAESRQQAIGTFGWEICRQRYAQSFDTSIGDEDVPLTRREASASTRD</sequence>
<evidence type="ECO:0000313" key="2">
    <source>
        <dbReference type="Proteomes" id="UP000237381"/>
    </source>
</evidence>
<dbReference type="Proteomes" id="UP000237381">
    <property type="component" value="Unassembled WGS sequence"/>
</dbReference>
<dbReference type="Gene3D" id="3.40.50.2000">
    <property type="entry name" value="Glycogen Phosphorylase B"/>
    <property type="match status" value="1"/>
</dbReference>
<reference evidence="1 2" key="1">
    <citation type="submission" date="2018-01" db="EMBL/GenBank/DDBJ databases">
        <title>Genomic Encyclopedia of Type Strains, Phase III (KMG-III): the genomes of soil and plant-associated and newly described type strains.</title>
        <authorList>
            <person name="Whitman W."/>
        </authorList>
    </citation>
    <scope>NUCLEOTIDE SEQUENCE [LARGE SCALE GENOMIC DNA]</scope>
    <source>
        <strain evidence="1 2">JCM 18070</strain>
    </source>
</reference>
<comment type="caution">
    <text evidence="1">The sequence shown here is derived from an EMBL/GenBank/DDBJ whole genome shotgun (WGS) entry which is preliminary data.</text>
</comment>
<evidence type="ECO:0000313" key="1">
    <source>
        <dbReference type="EMBL" id="POR51219.1"/>
    </source>
</evidence>
<accession>A0A2S4M9D8</accession>
<dbReference type="SUPFAM" id="SSF53756">
    <property type="entry name" value="UDP-Glycosyltransferase/glycogen phosphorylase"/>
    <property type="match status" value="1"/>
</dbReference>